<feature type="domain" description="Thioredoxin" evidence="3">
    <location>
        <begin position="27"/>
        <end position="217"/>
    </location>
</feature>
<dbReference type="InterPro" id="IPR013766">
    <property type="entry name" value="Thioredoxin_domain"/>
</dbReference>
<protein>
    <submittedName>
        <fullName evidence="4">DSBA oxidoreductase</fullName>
    </submittedName>
</protein>
<evidence type="ECO:0000313" key="4">
    <source>
        <dbReference type="EMBL" id="KKW09340.1"/>
    </source>
</evidence>
<evidence type="ECO:0000259" key="3">
    <source>
        <dbReference type="PROSITE" id="PS51352"/>
    </source>
</evidence>
<keyword evidence="2" id="KW-0472">Membrane</keyword>
<sequence>MNNEALKRLGTWVAVAVALGLMVWGLALLGSKPRAVTAGGALQDPVTASDHAEGNTLATNILVEYSDFQCPACALYYSLVKQITAAYGGRLMVVYRYFPLTTIHPNSAISARAAEAASRQGKFWEMHNLLFERQKDWSPSPDPTSLFADYAVEIGLNKDQFIADLNSAEVAARVQTNLESGERANVDATPAFYLNGKKLTNLQSYGDLEQNIKDALQ</sequence>
<dbReference type="AlphaFoldDB" id="A0A0G1VST8"/>
<dbReference type="Pfam" id="PF13462">
    <property type="entry name" value="Thioredoxin_4"/>
    <property type="match status" value="1"/>
</dbReference>
<accession>A0A0G1VST8</accession>
<name>A0A0G1VST8_9BACT</name>
<dbReference type="EMBL" id="LCPZ01000003">
    <property type="protein sequence ID" value="KKW09340.1"/>
    <property type="molecule type" value="Genomic_DNA"/>
</dbReference>
<comment type="caution">
    <text evidence="4">The sequence shown here is derived from an EMBL/GenBank/DDBJ whole genome shotgun (WGS) entry which is preliminary data.</text>
</comment>
<dbReference type="Proteomes" id="UP000033965">
    <property type="component" value="Unassembled WGS sequence"/>
</dbReference>
<dbReference type="PROSITE" id="PS51352">
    <property type="entry name" value="THIOREDOXIN_2"/>
    <property type="match status" value="1"/>
</dbReference>
<dbReference type="PANTHER" id="PTHR13887:SF55">
    <property type="entry name" value="SLR0313 PROTEIN"/>
    <property type="match status" value="1"/>
</dbReference>
<dbReference type="InterPro" id="IPR036249">
    <property type="entry name" value="Thioredoxin-like_sf"/>
</dbReference>
<evidence type="ECO:0000313" key="5">
    <source>
        <dbReference type="Proteomes" id="UP000033965"/>
    </source>
</evidence>
<dbReference type="InterPro" id="IPR012336">
    <property type="entry name" value="Thioredoxin-like_fold"/>
</dbReference>
<proteinExistence type="inferred from homology"/>
<keyword evidence="2" id="KW-1133">Transmembrane helix</keyword>
<evidence type="ECO:0000256" key="2">
    <source>
        <dbReference type="SAM" id="Phobius"/>
    </source>
</evidence>
<evidence type="ECO:0000256" key="1">
    <source>
        <dbReference type="ARBA" id="ARBA00005791"/>
    </source>
</evidence>
<organism evidence="4 5">
    <name type="scientific">Candidatus Kaiserbacteria bacterium GW2011_GWA2_49_19</name>
    <dbReference type="NCBI Taxonomy" id="1618669"/>
    <lineage>
        <taxon>Bacteria</taxon>
        <taxon>Candidatus Kaiseribacteriota</taxon>
    </lineage>
</organism>
<keyword evidence="2" id="KW-0812">Transmembrane</keyword>
<dbReference type="Gene3D" id="3.40.30.10">
    <property type="entry name" value="Glutaredoxin"/>
    <property type="match status" value="1"/>
</dbReference>
<reference evidence="4 5" key="1">
    <citation type="journal article" date="2015" name="Nature">
        <title>rRNA introns, odd ribosomes, and small enigmatic genomes across a large radiation of phyla.</title>
        <authorList>
            <person name="Brown C.T."/>
            <person name="Hug L.A."/>
            <person name="Thomas B.C."/>
            <person name="Sharon I."/>
            <person name="Castelle C.J."/>
            <person name="Singh A."/>
            <person name="Wilkins M.J."/>
            <person name="Williams K.H."/>
            <person name="Banfield J.F."/>
        </authorList>
    </citation>
    <scope>NUCLEOTIDE SEQUENCE [LARGE SCALE GENOMIC DNA]</scope>
</reference>
<dbReference type="PANTHER" id="PTHR13887">
    <property type="entry name" value="GLUTATHIONE S-TRANSFERASE KAPPA"/>
    <property type="match status" value="1"/>
</dbReference>
<feature type="transmembrane region" description="Helical" evidence="2">
    <location>
        <begin position="12"/>
        <end position="29"/>
    </location>
</feature>
<comment type="similarity">
    <text evidence="1">Belongs to the thioredoxin family. DsbA subfamily.</text>
</comment>
<dbReference type="SUPFAM" id="SSF52833">
    <property type="entry name" value="Thioredoxin-like"/>
    <property type="match status" value="1"/>
</dbReference>
<gene>
    <name evidence="4" type="ORF">UY44_C0003G0013</name>
</gene>